<accession>A0A9P1BZI0</accession>
<reference evidence="1" key="1">
    <citation type="submission" date="2022-10" db="EMBL/GenBank/DDBJ databases">
        <authorList>
            <person name="Chen Y."/>
            <person name="Dougan E. K."/>
            <person name="Chan C."/>
            <person name="Rhodes N."/>
            <person name="Thang M."/>
        </authorList>
    </citation>
    <scope>NUCLEOTIDE SEQUENCE</scope>
</reference>
<name>A0A9P1BZI0_9DINO</name>
<comment type="caution">
    <text evidence="1">The sequence shown here is derived from an EMBL/GenBank/DDBJ whole genome shotgun (WGS) entry which is preliminary data.</text>
</comment>
<evidence type="ECO:0000313" key="1">
    <source>
        <dbReference type="EMBL" id="CAI3982002.1"/>
    </source>
</evidence>
<evidence type="ECO:0000313" key="4">
    <source>
        <dbReference type="Proteomes" id="UP001152797"/>
    </source>
</evidence>
<organism evidence="1">
    <name type="scientific">Cladocopium goreaui</name>
    <dbReference type="NCBI Taxonomy" id="2562237"/>
    <lineage>
        <taxon>Eukaryota</taxon>
        <taxon>Sar</taxon>
        <taxon>Alveolata</taxon>
        <taxon>Dinophyceae</taxon>
        <taxon>Suessiales</taxon>
        <taxon>Symbiodiniaceae</taxon>
        <taxon>Cladocopium</taxon>
    </lineage>
</organism>
<keyword evidence="4" id="KW-1185">Reference proteome</keyword>
<dbReference type="OrthoDB" id="419709at2759"/>
<protein>
    <submittedName>
        <fullName evidence="3">RRM domain-containing protein</fullName>
    </submittedName>
</protein>
<dbReference type="EMBL" id="CAMXCT030000676">
    <property type="protein sequence ID" value="CAL4769314.1"/>
    <property type="molecule type" value="Genomic_DNA"/>
</dbReference>
<sequence>MAEKIEEEWRGWVCQRAAETGENCRSSSELGFSFVSELHRECHDSNNFERYLIRHYFENTKTSYKKIEEPSGFCLYGYLTALMVLAWHKLPDKVGDALRYIYTAKHLLGHYHSFDFLESSSWPISSFLILVNFHSGGTWVPLMAPPDYGHPGQYGAAFYYERLQWQNTVEATKPLPGAAPFWPVPGYSPDKWRGLGSGRRQLVVWQFCIHASTAGEAVTMITRFLHDDYQVEFLGNSLATQLCRNYQPSLCATGRNLQFLTWLSERFEESDTPYAELSDRFQQELLPELSKADVWMCSIPAVWCRLLWDAALTLKSQNIAPKPIFAYLGLPLLQYVRDGREDFLRAFVEMGQHERNIVAANNAYLAEQVEWQTGLKVPTLRIHGLHTNATYVPLRSHEVLVSRPGTSGGWQECILNRFRDANPDYPFRFIQFTNLLNPHSIEEVYNMSLSYQALSQYRAVVGFPYDTSLMFFWEFYSMGMPMFVPFDLWHRGIFGQHTRPDLEQPRIFPEGKNQSKLLTEEERLPYSPFFDGFGPLDVERAIFWSKYTDWAMFPHLQYFKSVPDLMAQLLDIDLQAVSAAMKLFNEECMVKSVATWRFVVERWFDVETFTEFPHDLET</sequence>
<dbReference type="AlphaFoldDB" id="A0A9P1BZI0"/>
<evidence type="ECO:0000313" key="2">
    <source>
        <dbReference type="EMBL" id="CAL1135377.1"/>
    </source>
</evidence>
<proteinExistence type="predicted"/>
<evidence type="ECO:0000313" key="3">
    <source>
        <dbReference type="EMBL" id="CAL4769314.1"/>
    </source>
</evidence>
<dbReference type="EMBL" id="CAMXCT010000676">
    <property type="protein sequence ID" value="CAI3982002.1"/>
    <property type="molecule type" value="Genomic_DNA"/>
</dbReference>
<dbReference type="Proteomes" id="UP001152797">
    <property type="component" value="Unassembled WGS sequence"/>
</dbReference>
<gene>
    <name evidence="1" type="ORF">C1SCF055_LOCUS9743</name>
</gene>
<dbReference type="EMBL" id="CAMXCT020000676">
    <property type="protein sequence ID" value="CAL1135377.1"/>
    <property type="molecule type" value="Genomic_DNA"/>
</dbReference>
<reference evidence="2" key="2">
    <citation type="submission" date="2024-04" db="EMBL/GenBank/DDBJ databases">
        <authorList>
            <person name="Chen Y."/>
            <person name="Shah S."/>
            <person name="Dougan E. K."/>
            <person name="Thang M."/>
            <person name="Chan C."/>
        </authorList>
    </citation>
    <scope>NUCLEOTIDE SEQUENCE [LARGE SCALE GENOMIC DNA]</scope>
</reference>